<dbReference type="Proteomes" id="UP000070516">
    <property type="component" value="Chromosome"/>
</dbReference>
<dbReference type="InterPro" id="IPR023401">
    <property type="entry name" value="ODC_N"/>
</dbReference>
<gene>
    <name evidence="1" type="ORF">AYR47_02320</name>
</gene>
<dbReference type="PANTHER" id="PTHR13812:SF19">
    <property type="entry name" value="KETIMINE REDUCTASE MU-CRYSTALLIN"/>
    <property type="match status" value="1"/>
</dbReference>
<dbReference type="GO" id="GO:0005737">
    <property type="term" value="C:cytoplasm"/>
    <property type="evidence" value="ECO:0007669"/>
    <property type="project" value="TreeGrafter"/>
</dbReference>
<dbReference type="Pfam" id="PF02423">
    <property type="entry name" value="OCD_Mu_crystall"/>
    <property type="match status" value="1"/>
</dbReference>
<dbReference type="RefSeq" id="WP_061434102.1">
    <property type="nucleotide sequence ID" value="NZ_CP014546.1"/>
</dbReference>
<reference evidence="1 2" key="1">
    <citation type="submission" date="2016-02" db="EMBL/GenBank/DDBJ databases">
        <title>Complete genome sequence of Pseudomonas azotoformans S4.</title>
        <authorList>
            <person name="Fang Y."/>
            <person name="Wu L."/>
            <person name="Feng G."/>
        </authorList>
    </citation>
    <scope>NUCLEOTIDE SEQUENCE [LARGE SCALE GENOMIC DNA]</scope>
    <source>
        <strain evidence="1 2">S4</strain>
    </source>
</reference>
<dbReference type="EMBL" id="CP014546">
    <property type="protein sequence ID" value="AMN77228.1"/>
    <property type="molecule type" value="Genomic_DNA"/>
</dbReference>
<sequence>MTSSPMVICNREQTAELLDFPALINALSIAALEYAEQKIISPERMVVPTVGEGLMLSMPATSADIAIHKLVNVQTANFAKGIPTIHGQVSVYDAETGIPICLLDGPEVTGRRTAALSMLAIKTLLPTAPEEILIVGTGIQAAYHVKAINAVHPHARVWVRGLNFADAASFCETNQAIHAELYPTTILPEDASVVITLTTSKKPVYNEKGRAGRLIIGVGAFTPEMAEIGGETLSSSHIYVDDPAGVRHEAGDLIQAKIDWSKIRSIAQALQSKPDLTGPIVFKSVGSGAWDLAACRVARSKLNL</sequence>
<dbReference type="AlphaFoldDB" id="A0A127HRT2"/>
<dbReference type="Gene3D" id="3.40.50.720">
    <property type="entry name" value="NAD(P)-binding Rossmann-like Domain"/>
    <property type="match status" value="1"/>
</dbReference>
<organism evidence="1 2">
    <name type="scientific">Pseudomonas azotoformans</name>
    <dbReference type="NCBI Taxonomy" id="47878"/>
    <lineage>
        <taxon>Bacteria</taxon>
        <taxon>Pseudomonadati</taxon>
        <taxon>Pseudomonadota</taxon>
        <taxon>Gammaproteobacteria</taxon>
        <taxon>Pseudomonadales</taxon>
        <taxon>Pseudomonadaceae</taxon>
        <taxon>Pseudomonas</taxon>
    </lineage>
</organism>
<dbReference type="InterPro" id="IPR003462">
    <property type="entry name" value="ODC_Mu_crystall"/>
</dbReference>
<dbReference type="NCBIfam" id="NF005603">
    <property type="entry name" value="PRK07340.1"/>
    <property type="match status" value="1"/>
</dbReference>
<dbReference type="NCBIfam" id="NF045512">
    <property type="entry name" value="PyrPipCarbRedLhpI"/>
    <property type="match status" value="1"/>
</dbReference>
<dbReference type="PANTHER" id="PTHR13812">
    <property type="entry name" value="KETIMINE REDUCTASE MU-CRYSTALLIN"/>
    <property type="match status" value="1"/>
</dbReference>
<dbReference type="Gene3D" id="3.30.1780.10">
    <property type="entry name" value="ornithine cyclodeaminase, domain 1"/>
    <property type="match status" value="1"/>
</dbReference>
<protein>
    <submittedName>
        <fullName evidence="1">Ornithine cyclodeaminase</fullName>
    </submittedName>
</protein>
<name>A0A127HRT2_PSEAZ</name>
<evidence type="ECO:0000313" key="1">
    <source>
        <dbReference type="EMBL" id="AMN77228.1"/>
    </source>
</evidence>
<evidence type="ECO:0000313" key="2">
    <source>
        <dbReference type="Proteomes" id="UP000070516"/>
    </source>
</evidence>
<dbReference type="KEGG" id="pazo:AYR47_02320"/>
<dbReference type="InterPro" id="IPR036291">
    <property type="entry name" value="NAD(P)-bd_dom_sf"/>
</dbReference>
<dbReference type="PIRSF" id="PIRSF001439">
    <property type="entry name" value="CryM"/>
    <property type="match status" value="1"/>
</dbReference>
<accession>A0A127HRT2</accession>
<dbReference type="InterPro" id="IPR053444">
    <property type="entry name" value="Pyr2C_reductase-like"/>
</dbReference>
<dbReference type="SUPFAM" id="SSF51735">
    <property type="entry name" value="NAD(P)-binding Rossmann-fold domains"/>
    <property type="match status" value="1"/>
</dbReference>
<proteinExistence type="predicted"/>